<dbReference type="GO" id="GO:0019239">
    <property type="term" value="F:deaminase activity"/>
    <property type="evidence" value="ECO:0007669"/>
    <property type="project" value="TreeGrafter"/>
</dbReference>
<evidence type="ECO:0000259" key="5">
    <source>
        <dbReference type="Pfam" id="PF01979"/>
    </source>
</evidence>
<sequence length="530" mass="58817">MQKNPSTSQLKVFVFSINCLSYNMKAATLFGGLLSAAVAHGSDIFYQGGTVISFNRNTSNLDILREADLHISGDRISGIYGANETITPPSNATVVNATGMIISPGFIDSHHHLWQTAYKTLASNTSLAEYFQRYGEYGPAVQNFHAEDTYLGQLTGCLELLHEGTTTVLDHAHGDFSDETTDAAVDATFECGVRAYYAHAIHPLPNNYTWDMQTAKLRSLAQDERFNSTGLVQLGLAYDFFSNAPAANVTELWNITRGNNLSVITTHFLGGPWGDVNSPVRFHEYDMLNTSTPVVFSHASFMSKEDANLLRETDQYICTTAESEFHYGHDHPHAHNIQDQAALGIDTHFTYSSSMVTQARLWLQSLRAPQYLEVLEDWEIPRNNPMSVYQAFHLITRAGALALRRDDIGIIAPGAKADIVTFRGDTPNMLGWEDPVAAVILHSNTGDIDDVLVNGQYVKRGGKLMYGDYASLSRRFLESSRRIKSIWNNMDWPRLEGIFNNISPYADADVIDTQRGDGSGYYAQNGALQR</sequence>
<dbReference type="PANTHER" id="PTHR11271:SF37">
    <property type="entry name" value="FAMILY PROTEIN, PUTATIVE (AFU_ORTHOLOGUE AFUA_4G00460)-RELATED"/>
    <property type="match status" value="1"/>
</dbReference>
<protein>
    <recommendedName>
        <fullName evidence="5">Amidohydrolase-related domain-containing protein</fullName>
    </recommendedName>
</protein>
<dbReference type="PANTHER" id="PTHR11271">
    <property type="entry name" value="GUANINE DEAMINASE"/>
    <property type="match status" value="1"/>
</dbReference>
<dbReference type="EMBL" id="QWIQ01000397">
    <property type="protein sequence ID" value="RMY89559.1"/>
    <property type="molecule type" value="Genomic_DNA"/>
</dbReference>
<evidence type="ECO:0000256" key="3">
    <source>
        <dbReference type="ARBA" id="ARBA00022801"/>
    </source>
</evidence>
<keyword evidence="2" id="KW-0479">Metal-binding</keyword>
<dbReference type="InterPro" id="IPR032466">
    <property type="entry name" value="Metal_Hydrolase"/>
</dbReference>
<dbReference type="SUPFAM" id="SSF51338">
    <property type="entry name" value="Composite domain of metallo-dependent hydrolases"/>
    <property type="match status" value="2"/>
</dbReference>
<dbReference type="Pfam" id="PF01979">
    <property type="entry name" value="Amidohydro_1"/>
    <property type="match status" value="1"/>
</dbReference>
<evidence type="ECO:0000313" key="7">
    <source>
        <dbReference type="Proteomes" id="UP000281468"/>
    </source>
</evidence>
<name>A0A3M7FKY5_HORWE</name>
<dbReference type="Proteomes" id="UP000281468">
    <property type="component" value="Unassembled WGS sequence"/>
</dbReference>
<evidence type="ECO:0000256" key="1">
    <source>
        <dbReference type="ARBA" id="ARBA00001947"/>
    </source>
</evidence>
<dbReference type="InterPro" id="IPR006680">
    <property type="entry name" value="Amidohydro-rel"/>
</dbReference>
<dbReference type="SUPFAM" id="SSF51556">
    <property type="entry name" value="Metallo-dependent hydrolases"/>
    <property type="match status" value="1"/>
</dbReference>
<dbReference type="InterPro" id="IPR051607">
    <property type="entry name" value="Metallo-dep_hydrolases"/>
</dbReference>
<feature type="domain" description="Amidohydrolase-related" evidence="5">
    <location>
        <begin position="101"/>
        <end position="457"/>
    </location>
</feature>
<dbReference type="InterPro" id="IPR011059">
    <property type="entry name" value="Metal-dep_hydrolase_composite"/>
</dbReference>
<dbReference type="VEuPathDB" id="FungiDB:BTJ68_08343"/>
<evidence type="ECO:0000256" key="4">
    <source>
        <dbReference type="ARBA" id="ARBA00022833"/>
    </source>
</evidence>
<dbReference type="GO" id="GO:0046872">
    <property type="term" value="F:metal ion binding"/>
    <property type="evidence" value="ECO:0007669"/>
    <property type="project" value="UniProtKB-KW"/>
</dbReference>
<reference evidence="6 7" key="1">
    <citation type="journal article" date="2018" name="BMC Genomics">
        <title>Genomic evidence for intraspecific hybridization in a clonal and extremely halotolerant yeast.</title>
        <authorList>
            <person name="Gostincar C."/>
            <person name="Stajich J.E."/>
            <person name="Zupancic J."/>
            <person name="Zalar P."/>
            <person name="Gunde-Cimerman N."/>
        </authorList>
    </citation>
    <scope>NUCLEOTIDE SEQUENCE [LARGE SCALE GENOMIC DNA]</scope>
    <source>
        <strain evidence="6 7">EXF-171</strain>
    </source>
</reference>
<organism evidence="6 7">
    <name type="scientific">Hortaea werneckii</name>
    <name type="common">Black yeast</name>
    <name type="synonym">Cladosporium werneckii</name>
    <dbReference type="NCBI Taxonomy" id="91943"/>
    <lineage>
        <taxon>Eukaryota</taxon>
        <taxon>Fungi</taxon>
        <taxon>Dikarya</taxon>
        <taxon>Ascomycota</taxon>
        <taxon>Pezizomycotina</taxon>
        <taxon>Dothideomycetes</taxon>
        <taxon>Dothideomycetidae</taxon>
        <taxon>Mycosphaerellales</taxon>
        <taxon>Teratosphaeriaceae</taxon>
        <taxon>Hortaea</taxon>
    </lineage>
</organism>
<evidence type="ECO:0000256" key="2">
    <source>
        <dbReference type="ARBA" id="ARBA00022723"/>
    </source>
</evidence>
<dbReference type="AlphaFoldDB" id="A0A3M7FKY5"/>
<dbReference type="Gene3D" id="3.20.20.140">
    <property type="entry name" value="Metal-dependent hydrolases"/>
    <property type="match status" value="1"/>
</dbReference>
<dbReference type="Gene3D" id="2.30.40.10">
    <property type="entry name" value="Urease, subunit C, domain 1"/>
    <property type="match status" value="1"/>
</dbReference>
<comment type="cofactor">
    <cofactor evidence="1">
        <name>Zn(2+)</name>
        <dbReference type="ChEBI" id="CHEBI:29105"/>
    </cofactor>
</comment>
<dbReference type="GO" id="GO:0005829">
    <property type="term" value="C:cytosol"/>
    <property type="evidence" value="ECO:0007669"/>
    <property type="project" value="TreeGrafter"/>
</dbReference>
<gene>
    <name evidence="6" type="ORF">D0862_10180</name>
</gene>
<keyword evidence="4" id="KW-0862">Zinc</keyword>
<evidence type="ECO:0000313" key="6">
    <source>
        <dbReference type="EMBL" id="RMY89559.1"/>
    </source>
</evidence>
<accession>A0A3M7FKY5</accession>
<proteinExistence type="predicted"/>
<keyword evidence="3" id="KW-0378">Hydrolase</keyword>
<comment type="caution">
    <text evidence="6">The sequence shown here is derived from an EMBL/GenBank/DDBJ whole genome shotgun (WGS) entry which is preliminary data.</text>
</comment>